<reference evidence="1 2" key="1">
    <citation type="submission" date="2018-09" db="EMBL/GenBank/DDBJ databases">
        <title>The draft genome of Acinetobacter sp. strains.</title>
        <authorList>
            <person name="Qin J."/>
            <person name="Feng Y."/>
            <person name="Zong Z."/>
        </authorList>
    </citation>
    <scope>NUCLEOTIDE SEQUENCE [LARGE SCALE GENOMIC DNA]</scope>
    <source>
        <strain evidence="1 2">WCHAc060005</strain>
    </source>
</reference>
<dbReference type="Proteomes" id="UP000280271">
    <property type="component" value="Unassembled WGS sequence"/>
</dbReference>
<name>A0ABX9TXR1_9GAMM</name>
<evidence type="ECO:0000313" key="2">
    <source>
        <dbReference type="Proteomes" id="UP000280271"/>
    </source>
</evidence>
<comment type="caution">
    <text evidence="1">The sequence shown here is derived from an EMBL/GenBank/DDBJ whole genome shotgun (WGS) entry which is preliminary data.</text>
</comment>
<evidence type="ECO:0000313" key="1">
    <source>
        <dbReference type="EMBL" id="RLL23088.1"/>
    </source>
</evidence>
<dbReference type="EMBL" id="RCHC01000004">
    <property type="protein sequence ID" value="RLL23088.1"/>
    <property type="molecule type" value="Genomic_DNA"/>
</dbReference>
<sequence length="458" mass="53942">MNKTYFLTFKVKALKNNLEWCKYKNIRATCWVKTFSAISAYRECVHYLKGENLKIQGLDESIVNVTREMFIDRDIGLEHFDNAQKQGFSIFYFGVDESLAESKFVNFESKEKIDIGQILKNKNSMDRHQFCLHPRAGDECDKKIINAHSIQNSQSLSSIAKDGHVYHLTHKYRHQTKTYLEYEKIGINKASVFKGFCKKHDNEIFQPIDNTKLEPNAEQVFLYAYRSLCKEIYQKYKVINALKENIPLIPNKNQEDLTWHLLGNQKGYEELIKIKQNYDATFLNKSFDREFLYLIFYSETPMNLAFSSLIYPDYDFQGNLLQDLSDLKSDRDLITYFSAPMKRGWGYVFAWHIKDNTSCEPFIISLGRTIETGRSIEHTLFQYMILNSENHAFSPTWWESLEESERSQILYAVNHKLDMMSRKTSSQENDDIPDVSDWIFNDILTNIQWFKKMLETSN</sequence>
<keyword evidence="2" id="KW-1185">Reference proteome</keyword>
<organism evidence="1 2">
    <name type="scientific">Acinetobacter chengduensis</name>
    <dbReference type="NCBI Taxonomy" id="2420890"/>
    <lineage>
        <taxon>Bacteria</taxon>
        <taxon>Pseudomonadati</taxon>
        <taxon>Pseudomonadota</taxon>
        <taxon>Gammaproteobacteria</taxon>
        <taxon>Moraxellales</taxon>
        <taxon>Moraxellaceae</taxon>
        <taxon>Acinetobacter</taxon>
    </lineage>
</organism>
<proteinExistence type="predicted"/>
<accession>A0ABX9TXR1</accession>
<dbReference type="RefSeq" id="WP_120374051.1">
    <property type="nucleotide sequence ID" value="NZ_RCHC01000004.1"/>
</dbReference>
<gene>
    <name evidence="1" type="ORF">D9K81_04860</name>
</gene>
<protein>
    <submittedName>
        <fullName evidence="1">Uncharacterized protein</fullName>
    </submittedName>
</protein>